<feature type="region of interest" description="Disordered" evidence="1">
    <location>
        <begin position="1"/>
        <end position="38"/>
    </location>
</feature>
<dbReference type="EMBL" id="CP047156">
    <property type="protein sequence ID" value="QHB99837.1"/>
    <property type="molecule type" value="Genomic_DNA"/>
</dbReference>
<dbReference type="AlphaFoldDB" id="A0A7L4YLA2"/>
<dbReference type="OrthoDB" id="5192846at2"/>
<name>A0A7L4YLA2_9ACTN</name>
<proteinExistence type="predicted"/>
<organism evidence="2 3">
    <name type="scientific">Epidermidibacterium keratini</name>
    <dbReference type="NCBI Taxonomy" id="1891644"/>
    <lineage>
        <taxon>Bacteria</taxon>
        <taxon>Bacillati</taxon>
        <taxon>Actinomycetota</taxon>
        <taxon>Actinomycetes</taxon>
        <taxon>Sporichthyales</taxon>
        <taxon>Sporichthyaceae</taxon>
        <taxon>Epidermidibacterium</taxon>
    </lineage>
</organism>
<gene>
    <name evidence="2" type="ORF">EK0264_05775</name>
</gene>
<dbReference type="RefSeq" id="WP_159543790.1">
    <property type="nucleotide sequence ID" value="NZ_CP047156.1"/>
</dbReference>
<sequence length="156" mass="17037">MATAPDARSVHHRPHQPTRAGARLQAVPDPAPSDLYGPQHTEIERLIGAVRRISTDDDRAVERYWYNHRGAQRFAARGAASQVASAMGRLEAQIFARQQVWAASDNLSRDAAGDAAHALAVRDLIGETFPQQAYDELVAPWASVMGGVHPEDHADK</sequence>
<dbReference type="KEGG" id="eke:EK0264_05775"/>
<evidence type="ECO:0000256" key="1">
    <source>
        <dbReference type="SAM" id="MobiDB-lite"/>
    </source>
</evidence>
<evidence type="ECO:0000313" key="3">
    <source>
        <dbReference type="Proteomes" id="UP000463857"/>
    </source>
</evidence>
<protein>
    <submittedName>
        <fullName evidence="2">Uncharacterized protein</fullName>
    </submittedName>
</protein>
<accession>A0A7L4YLA2</accession>
<keyword evidence="3" id="KW-1185">Reference proteome</keyword>
<dbReference type="Proteomes" id="UP000463857">
    <property type="component" value="Chromosome"/>
</dbReference>
<evidence type="ECO:0000313" key="2">
    <source>
        <dbReference type="EMBL" id="QHB99837.1"/>
    </source>
</evidence>
<reference evidence="2 3" key="1">
    <citation type="journal article" date="2018" name="Int. J. Syst. Evol. Microbiol.">
        <title>Epidermidibacterium keratini gen. nov., sp. nov., a member of the family Sporichthyaceae, isolated from keratin epidermis.</title>
        <authorList>
            <person name="Lee D.G."/>
            <person name="Trujillo M.E."/>
            <person name="Kang S."/>
            <person name="Nam J.J."/>
            <person name="Kim Y.J."/>
        </authorList>
    </citation>
    <scope>NUCLEOTIDE SEQUENCE [LARGE SCALE GENOMIC DNA]</scope>
    <source>
        <strain evidence="2 3">EPI-7</strain>
    </source>
</reference>
<dbReference type="InParanoid" id="A0A7L4YLA2"/>